<evidence type="ECO:0000259" key="2">
    <source>
        <dbReference type="PROSITE" id="PS50883"/>
    </source>
</evidence>
<evidence type="ECO:0000256" key="1">
    <source>
        <dbReference type="SAM" id="Phobius"/>
    </source>
</evidence>
<dbReference type="Pfam" id="PF00563">
    <property type="entry name" value="EAL"/>
    <property type="match status" value="1"/>
</dbReference>
<dbReference type="Gene3D" id="6.10.340.10">
    <property type="match status" value="1"/>
</dbReference>
<dbReference type="CDD" id="cd01949">
    <property type="entry name" value="GGDEF"/>
    <property type="match status" value="1"/>
</dbReference>
<name>A0A2N8L148_9BURK</name>
<dbReference type="Pfam" id="PF00990">
    <property type="entry name" value="GGDEF"/>
    <property type="match status" value="1"/>
</dbReference>
<dbReference type="Proteomes" id="UP000235916">
    <property type="component" value="Unassembled WGS sequence"/>
</dbReference>
<evidence type="ECO:0008006" key="7">
    <source>
        <dbReference type="Google" id="ProtNLM"/>
    </source>
</evidence>
<keyword evidence="1" id="KW-0812">Transmembrane</keyword>
<dbReference type="SUPFAM" id="SSF55073">
    <property type="entry name" value="Nucleotide cyclase"/>
    <property type="match status" value="1"/>
</dbReference>
<dbReference type="SUPFAM" id="SSF141868">
    <property type="entry name" value="EAL domain-like"/>
    <property type="match status" value="1"/>
</dbReference>
<dbReference type="InterPro" id="IPR050706">
    <property type="entry name" value="Cyclic-di-GMP_PDE-like"/>
</dbReference>
<dbReference type="InterPro" id="IPR003660">
    <property type="entry name" value="HAMP_dom"/>
</dbReference>
<evidence type="ECO:0000259" key="3">
    <source>
        <dbReference type="PROSITE" id="PS50885"/>
    </source>
</evidence>
<dbReference type="SMART" id="SM00267">
    <property type="entry name" value="GGDEF"/>
    <property type="match status" value="1"/>
</dbReference>
<dbReference type="CDD" id="cd01948">
    <property type="entry name" value="EAL"/>
    <property type="match status" value="1"/>
</dbReference>
<dbReference type="NCBIfam" id="TIGR00254">
    <property type="entry name" value="GGDEF"/>
    <property type="match status" value="1"/>
</dbReference>
<feature type="transmembrane region" description="Helical" evidence="1">
    <location>
        <begin position="263"/>
        <end position="285"/>
    </location>
</feature>
<dbReference type="PROSITE" id="PS50887">
    <property type="entry name" value="GGDEF"/>
    <property type="match status" value="1"/>
</dbReference>
<dbReference type="RefSeq" id="WP_102769341.1">
    <property type="nucleotide sequence ID" value="NZ_POSP01000003.1"/>
</dbReference>
<keyword evidence="1" id="KW-1133">Transmembrane helix</keyword>
<evidence type="ECO:0000259" key="4">
    <source>
        <dbReference type="PROSITE" id="PS50887"/>
    </source>
</evidence>
<dbReference type="InterPro" id="IPR001633">
    <property type="entry name" value="EAL_dom"/>
</dbReference>
<dbReference type="PANTHER" id="PTHR33121">
    <property type="entry name" value="CYCLIC DI-GMP PHOSPHODIESTERASE PDEF"/>
    <property type="match status" value="1"/>
</dbReference>
<dbReference type="InterPro" id="IPR035919">
    <property type="entry name" value="EAL_sf"/>
</dbReference>
<organism evidence="5 6">
    <name type="scientific">Kinneretia aquatilis</name>
    <dbReference type="NCBI Taxonomy" id="2070761"/>
    <lineage>
        <taxon>Bacteria</taxon>
        <taxon>Pseudomonadati</taxon>
        <taxon>Pseudomonadota</taxon>
        <taxon>Betaproteobacteria</taxon>
        <taxon>Burkholderiales</taxon>
        <taxon>Sphaerotilaceae</taxon>
        <taxon>Roseateles</taxon>
    </lineage>
</organism>
<dbReference type="GO" id="GO:0016020">
    <property type="term" value="C:membrane"/>
    <property type="evidence" value="ECO:0007669"/>
    <property type="project" value="InterPro"/>
</dbReference>
<dbReference type="GO" id="GO:0071111">
    <property type="term" value="F:cyclic-guanylate-specific phosphodiesterase activity"/>
    <property type="evidence" value="ECO:0007669"/>
    <property type="project" value="InterPro"/>
</dbReference>
<dbReference type="InterPro" id="IPR007892">
    <property type="entry name" value="CHASE4"/>
</dbReference>
<dbReference type="Gene3D" id="3.20.20.450">
    <property type="entry name" value="EAL domain"/>
    <property type="match status" value="1"/>
</dbReference>
<dbReference type="AlphaFoldDB" id="A0A2N8L148"/>
<dbReference type="SMART" id="SM00052">
    <property type="entry name" value="EAL"/>
    <property type="match status" value="1"/>
</dbReference>
<dbReference type="GO" id="GO:0007165">
    <property type="term" value="P:signal transduction"/>
    <property type="evidence" value="ECO:0007669"/>
    <property type="project" value="InterPro"/>
</dbReference>
<dbReference type="EMBL" id="POSP01000003">
    <property type="protein sequence ID" value="PND39424.1"/>
    <property type="molecule type" value="Genomic_DNA"/>
</dbReference>
<dbReference type="SMART" id="SM00304">
    <property type="entry name" value="HAMP"/>
    <property type="match status" value="1"/>
</dbReference>
<evidence type="ECO:0000313" key="6">
    <source>
        <dbReference type="Proteomes" id="UP000235916"/>
    </source>
</evidence>
<feature type="domain" description="HAMP" evidence="3">
    <location>
        <begin position="320"/>
        <end position="346"/>
    </location>
</feature>
<protein>
    <recommendedName>
        <fullName evidence="7">Bifunctional diguanylate cyclase/phosphodiesterase</fullName>
    </recommendedName>
</protein>
<accession>A0A2N8L148</accession>
<proteinExistence type="predicted"/>
<dbReference type="PANTHER" id="PTHR33121:SF79">
    <property type="entry name" value="CYCLIC DI-GMP PHOSPHODIESTERASE PDED-RELATED"/>
    <property type="match status" value="1"/>
</dbReference>
<dbReference type="PROSITE" id="PS50883">
    <property type="entry name" value="EAL"/>
    <property type="match status" value="1"/>
</dbReference>
<comment type="caution">
    <text evidence="5">The sequence shown here is derived from an EMBL/GenBank/DDBJ whole genome shotgun (WGS) entry which is preliminary data.</text>
</comment>
<dbReference type="Gene3D" id="3.30.70.270">
    <property type="match status" value="1"/>
</dbReference>
<keyword evidence="6" id="KW-1185">Reference proteome</keyword>
<dbReference type="PROSITE" id="PS50885">
    <property type="entry name" value="HAMP"/>
    <property type="match status" value="1"/>
</dbReference>
<feature type="domain" description="EAL" evidence="2">
    <location>
        <begin position="528"/>
        <end position="778"/>
    </location>
</feature>
<gene>
    <name evidence="5" type="ORF">C1O66_19055</name>
</gene>
<dbReference type="OrthoDB" id="9759607at2"/>
<dbReference type="InterPro" id="IPR043128">
    <property type="entry name" value="Rev_trsase/Diguanyl_cyclase"/>
</dbReference>
<reference evidence="5 6" key="1">
    <citation type="submission" date="2018-01" db="EMBL/GenBank/DDBJ databases">
        <title>Draft genome sequence of Paucibacter aquatile CR182 isolated from freshwater of the Nakdong River.</title>
        <authorList>
            <person name="Choi A."/>
            <person name="Chung E.J."/>
        </authorList>
    </citation>
    <scope>NUCLEOTIDE SEQUENCE [LARGE SCALE GENOMIC DNA]</scope>
    <source>
        <strain evidence="5 6">CR182</strain>
    </source>
</reference>
<dbReference type="InterPro" id="IPR000160">
    <property type="entry name" value="GGDEF_dom"/>
</dbReference>
<keyword evidence="1" id="KW-0472">Membrane</keyword>
<sequence>MWNRRSLRLKTLGILGLLLCAVGALSFAASAWMLDSSLGDFEQRVAQERVARVAAAIQQDVSARIRVASDYGFWDDAAAFMSEPDEKFLTVNFTAESLRNAQVSAVAFFALDGHFHAGVEMRDGQRETLDETRPLVQRMRALAMDQALVSRSIGGDVKRWVDGRPMLMVFSPVRRTERLSPQLGWLVMVQVMDEANLRELSLSTGSTFRLLPAAGGELSPASPAMTTAAAQITQPLRDALGESELLLQVDLPPALERQRQTGLLVLLLNSFVLVLLAGAAAVLLLDRLILRRLAEFARLARRHRSAGRARPGQAQAQRWPVQGQDELDELALALNGMVGSLDQARAELERDVRTDALTGLGNRRQLYEQIDQLLGQKARHRELTLALLLIDLDDFKLLNDSLGHELGNHLLVQTGQTLKKLVRASDVVTRLGGDEFALIYVAEKGELGVLSFVRRLQQALAQPVSYQDMEVTVTGSIGIAYLHAKPGQAINKDDLLRNAELAMYAAKRAGKGRYSLFNDALLGDVQERMLLEQQLRECLRQDQLEVWFQPILDVRTGEVAMFEALARWPLEGGYCSPARFIPVAEETGLINELGAAVARKVIAALPALLALDARHVVNVNLSPRQLMSRHLVEQMCSLVDGAGLSRDSIHFELTESALASNADFAKQQLDALAAAGFHLHLDDFGTGYSSLHRLQSLPFSTLKLDRSFVVMLGQGDARIARSIISLAEQLGLQVIAEGIETLEQQERLLDLGCHLIQGYLHAKPMPLPDLLEWLARRG</sequence>
<dbReference type="InterPro" id="IPR029787">
    <property type="entry name" value="Nucleotide_cyclase"/>
</dbReference>
<feature type="domain" description="GGDEF" evidence="4">
    <location>
        <begin position="383"/>
        <end position="519"/>
    </location>
</feature>
<evidence type="ECO:0000313" key="5">
    <source>
        <dbReference type="EMBL" id="PND39424.1"/>
    </source>
</evidence>
<dbReference type="Pfam" id="PF05228">
    <property type="entry name" value="CHASE4"/>
    <property type="match status" value="1"/>
</dbReference>